<name>A0A4D6MJI5_VIGUN</name>
<organism evidence="1 2">
    <name type="scientific">Vigna unguiculata</name>
    <name type="common">Cowpea</name>
    <dbReference type="NCBI Taxonomy" id="3917"/>
    <lineage>
        <taxon>Eukaryota</taxon>
        <taxon>Viridiplantae</taxon>
        <taxon>Streptophyta</taxon>
        <taxon>Embryophyta</taxon>
        <taxon>Tracheophyta</taxon>
        <taxon>Spermatophyta</taxon>
        <taxon>Magnoliopsida</taxon>
        <taxon>eudicotyledons</taxon>
        <taxon>Gunneridae</taxon>
        <taxon>Pentapetalae</taxon>
        <taxon>rosids</taxon>
        <taxon>fabids</taxon>
        <taxon>Fabales</taxon>
        <taxon>Fabaceae</taxon>
        <taxon>Papilionoideae</taxon>
        <taxon>50 kb inversion clade</taxon>
        <taxon>NPAAA clade</taxon>
        <taxon>indigoferoid/millettioid clade</taxon>
        <taxon>Phaseoleae</taxon>
        <taxon>Vigna</taxon>
    </lineage>
</organism>
<dbReference type="Proteomes" id="UP000501690">
    <property type="component" value="Linkage Group LG7"/>
</dbReference>
<protein>
    <submittedName>
        <fullName evidence="1">Uncharacterized protein</fullName>
    </submittedName>
</protein>
<gene>
    <name evidence="1" type="ORF">DEO72_LG7g1444</name>
</gene>
<evidence type="ECO:0000313" key="2">
    <source>
        <dbReference type="Proteomes" id="UP000501690"/>
    </source>
</evidence>
<evidence type="ECO:0000313" key="1">
    <source>
        <dbReference type="EMBL" id="QCE00157.1"/>
    </source>
</evidence>
<dbReference type="EMBL" id="CP039351">
    <property type="protein sequence ID" value="QCE00157.1"/>
    <property type="molecule type" value="Genomic_DNA"/>
</dbReference>
<sequence>MVAASSDFVVAVTGSESCRNGVKVLLRKSGVAVMVFCGGDGGTLFFFRDGGYGFRCCSKARSRSQ</sequence>
<proteinExistence type="predicted"/>
<keyword evidence="2" id="KW-1185">Reference proteome</keyword>
<accession>A0A4D6MJI5</accession>
<dbReference type="AlphaFoldDB" id="A0A4D6MJI5"/>
<reference evidence="1 2" key="1">
    <citation type="submission" date="2019-04" db="EMBL/GenBank/DDBJ databases">
        <title>An improved genome assembly and genetic linkage map for asparagus bean, Vigna unguiculata ssp. sesquipedialis.</title>
        <authorList>
            <person name="Xia Q."/>
            <person name="Zhang R."/>
            <person name="Dong Y."/>
        </authorList>
    </citation>
    <scope>NUCLEOTIDE SEQUENCE [LARGE SCALE GENOMIC DNA]</scope>
    <source>
        <tissue evidence="1">Leaf</tissue>
    </source>
</reference>